<dbReference type="OrthoDB" id="10371104at2759"/>
<evidence type="ECO:0000313" key="2">
    <source>
        <dbReference type="Proteomes" id="UP000243579"/>
    </source>
</evidence>
<organism evidence="1 2">
    <name type="scientific">Achlya hypogyna</name>
    <name type="common">Oomycete</name>
    <name type="synonym">Protoachlya hypogyna</name>
    <dbReference type="NCBI Taxonomy" id="1202772"/>
    <lineage>
        <taxon>Eukaryota</taxon>
        <taxon>Sar</taxon>
        <taxon>Stramenopiles</taxon>
        <taxon>Oomycota</taxon>
        <taxon>Saprolegniomycetes</taxon>
        <taxon>Saprolegniales</taxon>
        <taxon>Achlyaceae</taxon>
        <taxon>Achlya</taxon>
    </lineage>
</organism>
<keyword evidence="2" id="KW-1185">Reference proteome</keyword>
<sequence length="163" mass="18640">MAEWLATHATVRFLGPRRQHVQARTSLLSNATDSLVADFVDEIPPDENQVEEFTSCAINVATCDEVAIDVDPATPEEPGDDVLEYIESYMKWLNMRRASIKPLPAAPTSDEFVNWLKQEDGPRSNQDEHLESYDVVPLDTKEAPVQRYDLLKRLPKLYFRSKY</sequence>
<name>A0A1V9YZJ0_ACHHY</name>
<reference evidence="1 2" key="1">
    <citation type="journal article" date="2014" name="Genome Biol. Evol.">
        <title>The secreted proteins of Achlya hypogyna and Thraustotheca clavata identify the ancestral oomycete secretome and reveal gene acquisitions by horizontal gene transfer.</title>
        <authorList>
            <person name="Misner I."/>
            <person name="Blouin N."/>
            <person name="Leonard G."/>
            <person name="Richards T.A."/>
            <person name="Lane C.E."/>
        </authorList>
    </citation>
    <scope>NUCLEOTIDE SEQUENCE [LARGE SCALE GENOMIC DNA]</scope>
    <source>
        <strain evidence="1 2">ATCC 48635</strain>
    </source>
</reference>
<protein>
    <submittedName>
        <fullName evidence="1">Uncharacterized protein</fullName>
    </submittedName>
</protein>
<gene>
    <name evidence="1" type="ORF">ACHHYP_04992</name>
</gene>
<proteinExistence type="predicted"/>
<accession>A0A1V9YZJ0</accession>
<dbReference type="Proteomes" id="UP000243579">
    <property type="component" value="Unassembled WGS sequence"/>
</dbReference>
<dbReference type="AlphaFoldDB" id="A0A1V9YZJ0"/>
<dbReference type="EMBL" id="JNBR01000557">
    <property type="protein sequence ID" value="OQR91102.1"/>
    <property type="molecule type" value="Genomic_DNA"/>
</dbReference>
<evidence type="ECO:0000313" key="1">
    <source>
        <dbReference type="EMBL" id="OQR91102.1"/>
    </source>
</evidence>
<comment type="caution">
    <text evidence="1">The sequence shown here is derived from an EMBL/GenBank/DDBJ whole genome shotgun (WGS) entry which is preliminary data.</text>
</comment>